<feature type="signal peptide" evidence="1">
    <location>
        <begin position="1"/>
        <end position="21"/>
    </location>
</feature>
<evidence type="ECO:0000313" key="2">
    <source>
        <dbReference type="EMBL" id="MBW63987.1"/>
    </source>
</evidence>
<protein>
    <submittedName>
        <fullName evidence="2">Putative secreted protein</fullName>
    </submittedName>
</protein>
<sequence length="67" mass="7811">MRPFLRLLLLLLLLLRPLVYSRALGHAHHVPWNEGRRNRFNPTAVGAPVRSLMEPFVQSSLQRLEKK</sequence>
<keyword evidence="1" id="KW-0732">Signal</keyword>
<organism evidence="2">
    <name type="scientific">Anopheles marajoara</name>
    <dbReference type="NCBI Taxonomy" id="58244"/>
    <lineage>
        <taxon>Eukaryota</taxon>
        <taxon>Metazoa</taxon>
        <taxon>Ecdysozoa</taxon>
        <taxon>Arthropoda</taxon>
        <taxon>Hexapoda</taxon>
        <taxon>Insecta</taxon>
        <taxon>Pterygota</taxon>
        <taxon>Neoptera</taxon>
        <taxon>Endopterygota</taxon>
        <taxon>Diptera</taxon>
        <taxon>Nematocera</taxon>
        <taxon>Culicoidea</taxon>
        <taxon>Culicidae</taxon>
        <taxon>Anophelinae</taxon>
        <taxon>Anopheles</taxon>
    </lineage>
</organism>
<dbReference type="AlphaFoldDB" id="A0A2M4CF66"/>
<accession>A0A2M4CF66</accession>
<proteinExistence type="predicted"/>
<name>A0A2M4CF66_9DIPT</name>
<dbReference type="EMBL" id="GGFJ01014846">
    <property type="protein sequence ID" value="MBW63987.1"/>
    <property type="molecule type" value="Transcribed_RNA"/>
</dbReference>
<evidence type="ECO:0000256" key="1">
    <source>
        <dbReference type="SAM" id="SignalP"/>
    </source>
</evidence>
<feature type="chain" id="PRO_5014708057" evidence="1">
    <location>
        <begin position="22"/>
        <end position="67"/>
    </location>
</feature>
<reference evidence="2" key="1">
    <citation type="submission" date="2018-01" db="EMBL/GenBank/DDBJ databases">
        <title>An insight into the sialome of Amazonian anophelines.</title>
        <authorList>
            <person name="Ribeiro J.M."/>
            <person name="Scarpassa V."/>
            <person name="Calvo E."/>
        </authorList>
    </citation>
    <scope>NUCLEOTIDE SEQUENCE</scope>
    <source>
        <tissue evidence="2">Salivary glands</tissue>
    </source>
</reference>